<organism evidence="1 2">
    <name type="scientific">Idiomarina seosinensis</name>
    <dbReference type="NCBI Taxonomy" id="281739"/>
    <lineage>
        <taxon>Bacteria</taxon>
        <taxon>Pseudomonadati</taxon>
        <taxon>Pseudomonadota</taxon>
        <taxon>Gammaproteobacteria</taxon>
        <taxon>Alteromonadales</taxon>
        <taxon>Idiomarinaceae</taxon>
        <taxon>Idiomarina</taxon>
    </lineage>
</organism>
<comment type="caution">
    <text evidence="1">The sequence shown here is derived from an EMBL/GenBank/DDBJ whole genome shotgun (WGS) entry which is preliminary data.</text>
</comment>
<dbReference type="RefSeq" id="WP_126783738.1">
    <property type="nucleotide sequence ID" value="NZ_PIQF01000001.1"/>
</dbReference>
<keyword evidence="2" id="KW-1185">Reference proteome</keyword>
<protein>
    <submittedName>
        <fullName evidence="1">Uncharacterized protein</fullName>
    </submittedName>
</protein>
<reference evidence="1 2" key="1">
    <citation type="journal article" date="2011" name="Front. Microbiol.">
        <title>Genomic signatures of strain selection and enhancement in Bacillus atrophaeus var. globigii, a historical biowarfare simulant.</title>
        <authorList>
            <person name="Gibbons H.S."/>
            <person name="Broomall S.M."/>
            <person name="McNew L.A."/>
            <person name="Daligault H."/>
            <person name="Chapman C."/>
            <person name="Bruce D."/>
            <person name="Karavis M."/>
            <person name="Krepps M."/>
            <person name="McGregor P.A."/>
            <person name="Hong C."/>
            <person name="Park K.H."/>
            <person name="Akmal A."/>
            <person name="Feldman A."/>
            <person name="Lin J.S."/>
            <person name="Chang W.E."/>
            <person name="Higgs B.W."/>
            <person name="Demirev P."/>
            <person name="Lindquist J."/>
            <person name="Liem A."/>
            <person name="Fochler E."/>
            <person name="Read T.D."/>
            <person name="Tapia R."/>
            <person name="Johnson S."/>
            <person name="Bishop-Lilly K.A."/>
            <person name="Detter C."/>
            <person name="Han C."/>
            <person name="Sozhamannan S."/>
            <person name="Rosenzweig C.N."/>
            <person name="Skowronski E.W."/>
        </authorList>
    </citation>
    <scope>NUCLEOTIDE SEQUENCE [LARGE SCALE GENOMIC DNA]</scope>
    <source>
        <strain evidence="1 2">CL-SP19</strain>
    </source>
</reference>
<name>A0A432ZHV1_9GAMM</name>
<proteinExistence type="predicted"/>
<evidence type="ECO:0000313" key="2">
    <source>
        <dbReference type="Proteomes" id="UP000287908"/>
    </source>
</evidence>
<accession>A0A432ZHV1</accession>
<gene>
    <name evidence="1" type="ORF">CWI81_03000</name>
</gene>
<dbReference type="Proteomes" id="UP000287908">
    <property type="component" value="Unassembled WGS sequence"/>
</dbReference>
<dbReference type="AlphaFoldDB" id="A0A432ZHV1"/>
<evidence type="ECO:0000313" key="1">
    <source>
        <dbReference type="EMBL" id="RUO77464.1"/>
    </source>
</evidence>
<dbReference type="OrthoDB" id="6981433at2"/>
<dbReference type="EMBL" id="PIQF01000001">
    <property type="protein sequence ID" value="RUO77464.1"/>
    <property type="molecule type" value="Genomic_DNA"/>
</dbReference>
<sequence length="217" mass="24189">MNENISKFQEIKLLLAFIRHADEKGNVDFEKTNIGEDIGKIAWNGNWIDSLLYKLNEAGVIHYEEIGEDGFKPIIMAGVSSHTHEYLAGLIESVNEEHDALENRISEILTFNPKLLSKTISDTQAKLDEVAAHIGGNELLKPIEKPLKEIRHHFQSVSAVSSNYEDIYKNIIRPVQEEGRSGVKATVKWAVISIILSACISLAINNWNTISALLQGA</sequence>